<dbReference type="AlphaFoldDB" id="A0A511JJL5"/>
<proteinExistence type="predicted"/>
<sequence>MSEEPKVLDPKLCELTMAVVREMDAKSSEYLGRDDEPWVPRRRRQSVSSYESGWPTVGRAATADRVDDIAYGEFFSSSRDAIHPFAYEDLDALRGLFTYVRTTPAILERTLPSIPAGGEAILQTFFEYSVRDLPFSIFDRSKVLGFAIDSAEVLELYRQREKSWLAPELGYELVVPLVLTNLELDATFEIDDQSRIELLDDNDLRRMSVDYDISGVPGPVADAARFAIVVGMPALPNPGEGRRMFMWEEVPDTTKIEAVCEALRIVSSAPTGWARVFRRPLGWAGSWTDDLPEYNLLYTARRYPGVFDDFGWLKPGPTVTREQLDLLPAVTSALAASSKPTRLAARRLSTALVRDAPDDQLVDACIGLEALLGQKGAELSYRIALRAAVLLSSRSTDPMSAESVFRMAKTVYARRSELVHGSSSDKQAQFEVPGKAPVATNSVAVRLLREVLQERLLRPGDWSVEDLDTQVLNVLGGRT</sequence>
<reference evidence="1 2" key="1">
    <citation type="submission" date="2019-07" db="EMBL/GenBank/DDBJ databases">
        <title>Whole genome shotgun sequence of Cellulomonas terrae NBRC 100819.</title>
        <authorList>
            <person name="Hosoyama A."/>
            <person name="Uohara A."/>
            <person name="Ohji S."/>
            <person name="Ichikawa N."/>
        </authorList>
    </citation>
    <scope>NUCLEOTIDE SEQUENCE [LARGE SCALE GENOMIC DNA]</scope>
    <source>
        <strain evidence="1 2">NBRC 100819</strain>
    </source>
</reference>
<organism evidence="1 2">
    <name type="scientific">Cellulomonas terrae</name>
    <dbReference type="NCBI Taxonomy" id="311234"/>
    <lineage>
        <taxon>Bacteria</taxon>
        <taxon>Bacillati</taxon>
        <taxon>Actinomycetota</taxon>
        <taxon>Actinomycetes</taxon>
        <taxon>Micrococcales</taxon>
        <taxon>Cellulomonadaceae</taxon>
        <taxon>Cellulomonas</taxon>
    </lineage>
</organism>
<accession>A0A511JJL5</accession>
<dbReference type="RefSeq" id="WP_146845680.1">
    <property type="nucleotide sequence ID" value="NZ_BJWH01000007.1"/>
</dbReference>
<evidence type="ECO:0000313" key="2">
    <source>
        <dbReference type="Proteomes" id="UP000321049"/>
    </source>
</evidence>
<dbReference type="OrthoDB" id="5173253at2"/>
<evidence type="ECO:0000313" key="1">
    <source>
        <dbReference type="EMBL" id="GEL98134.1"/>
    </source>
</evidence>
<gene>
    <name evidence="1" type="ORF">CTE05_16810</name>
</gene>
<dbReference type="Proteomes" id="UP000321049">
    <property type="component" value="Unassembled WGS sequence"/>
</dbReference>
<keyword evidence="2" id="KW-1185">Reference proteome</keyword>
<name>A0A511JJL5_9CELL</name>
<protein>
    <submittedName>
        <fullName evidence="1">Uncharacterized protein</fullName>
    </submittedName>
</protein>
<dbReference type="EMBL" id="BJWH01000007">
    <property type="protein sequence ID" value="GEL98134.1"/>
    <property type="molecule type" value="Genomic_DNA"/>
</dbReference>
<comment type="caution">
    <text evidence="1">The sequence shown here is derived from an EMBL/GenBank/DDBJ whole genome shotgun (WGS) entry which is preliminary data.</text>
</comment>